<reference evidence="1 2" key="1">
    <citation type="submission" date="2016-05" db="EMBL/GenBank/DDBJ databases">
        <title>Genome sequencing reveals origins of a unique bacterial endosymbiosis in the earliest lineages of terrestrial Fungi.</title>
        <authorList>
            <consortium name="DOE Joint Genome Institute"/>
            <person name="Uehling J."/>
            <person name="Gryganskyi A."/>
            <person name="Hameed K."/>
            <person name="Tschaplinski T."/>
            <person name="Misztal P."/>
            <person name="Wu S."/>
            <person name="Desiro A."/>
            <person name="Vande Pol N."/>
            <person name="Du Z.-Y."/>
            <person name="Zienkiewicz A."/>
            <person name="Zienkiewicz K."/>
            <person name="Morin E."/>
            <person name="Tisserant E."/>
            <person name="Splivallo R."/>
            <person name="Hainaut M."/>
            <person name="Henrissat B."/>
            <person name="Ohm R."/>
            <person name="Kuo A."/>
            <person name="Yan J."/>
            <person name="Lipzen A."/>
            <person name="Nolan M."/>
            <person name="Labutti K."/>
            <person name="Barry K."/>
            <person name="Goldstein A."/>
            <person name="Labbe J."/>
            <person name="Schadt C."/>
            <person name="Tuskan G."/>
            <person name="Grigoriev I."/>
            <person name="Martin F."/>
            <person name="Vilgalys R."/>
            <person name="Bonito G."/>
        </authorList>
    </citation>
    <scope>NUCLEOTIDE SEQUENCE [LARGE SCALE GENOMIC DNA]</scope>
    <source>
        <strain evidence="1 2">AG-77</strain>
    </source>
</reference>
<keyword evidence="2" id="KW-1185">Reference proteome</keyword>
<sequence>MQQRHRKVKAKISAHSVCKVPEKRIEIRENTGIFVYSHPNTSQAVPAMQIVAIQSPSAIQLLCRRMDTSNASLFYFFFHLPPRAKPRALASALIWPLTILHCVDHAIDLHGVDNPFFLPHFDPST</sequence>
<gene>
    <name evidence="1" type="ORF">K457DRAFT_1575624</name>
</gene>
<accession>A0A197JP19</accession>
<proteinExistence type="predicted"/>
<dbReference type="EMBL" id="KV442070">
    <property type="protein sequence ID" value="OAQ26099.1"/>
    <property type="molecule type" value="Genomic_DNA"/>
</dbReference>
<evidence type="ECO:0000313" key="2">
    <source>
        <dbReference type="Proteomes" id="UP000078512"/>
    </source>
</evidence>
<dbReference type="AlphaFoldDB" id="A0A197JP19"/>
<protein>
    <submittedName>
        <fullName evidence="1">Uncharacterized protein</fullName>
    </submittedName>
</protein>
<dbReference type="Proteomes" id="UP000078512">
    <property type="component" value="Unassembled WGS sequence"/>
</dbReference>
<organism evidence="1 2">
    <name type="scientific">Linnemannia elongata AG-77</name>
    <dbReference type="NCBI Taxonomy" id="1314771"/>
    <lineage>
        <taxon>Eukaryota</taxon>
        <taxon>Fungi</taxon>
        <taxon>Fungi incertae sedis</taxon>
        <taxon>Mucoromycota</taxon>
        <taxon>Mortierellomycotina</taxon>
        <taxon>Mortierellomycetes</taxon>
        <taxon>Mortierellales</taxon>
        <taxon>Mortierellaceae</taxon>
        <taxon>Linnemannia</taxon>
    </lineage>
</organism>
<name>A0A197JP19_9FUNG</name>
<evidence type="ECO:0000313" key="1">
    <source>
        <dbReference type="EMBL" id="OAQ26099.1"/>
    </source>
</evidence>